<proteinExistence type="predicted"/>
<keyword evidence="1" id="KW-1133">Transmembrane helix</keyword>
<feature type="transmembrane region" description="Helical" evidence="1">
    <location>
        <begin position="85"/>
        <end position="104"/>
    </location>
</feature>
<evidence type="ECO:0000313" key="3">
    <source>
        <dbReference type="Proteomes" id="UP000615760"/>
    </source>
</evidence>
<organism evidence="2 3">
    <name type="scientific">Flavobacterium suaedae</name>
    <dbReference type="NCBI Taxonomy" id="1767027"/>
    <lineage>
        <taxon>Bacteria</taxon>
        <taxon>Pseudomonadati</taxon>
        <taxon>Bacteroidota</taxon>
        <taxon>Flavobacteriia</taxon>
        <taxon>Flavobacteriales</taxon>
        <taxon>Flavobacteriaceae</taxon>
        <taxon>Flavobacterium</taxon>
    </lineage>
</organism>
<evidence type="ECO:0000256" key="1">
    <source>
        <dbReference type="SAM" id="Phobius"/>
    </source>
</evidence>
<accession>A0ABQ1K530</accession>
<dbReference type="Proteomes" id="UP000615760">
    <property type="component" value="Unassembled WGS sequence"/>
</dbReference>
<feature type="transmembrane region" description="Helical" evidence="1">
    <location>
        <begin position="124"/>
        <end position="141"/>
    </location>
</feature>
<comment type="caution">
    <text evidence="2">The sequence shown here is derived from an EMBL/GenBank/DDBJ whole genome shotgun (WGS) entry which is preliminary data.</text>
</comment>
<feature type="transmembrane region" description="Helical" evidence="1">
    <location>
        <begin position="44"/>
        <end position="65"/>
    </location>
</feature>
<keyword evidence="1" id="KW-0812">Transmembrane</keyword>
<name>A0ABQ1K530_9FLAO</name>
<sequence>MYESILALHSYWAFATLGILLIAILNSLSGISGKKPFIKRDRQIALIALAFAHTQVVLGFILYFTSPLLSTAKQEGMSEVMGNSYMRQMLVEHPLTNIIAIILITIGWSKHKKATEAGAKFKKIFFLYLIGLILLLSRIPYDQWLN</sequence>
<evidence type="ECO:0008006" key="4">
    <source>
        <dbReference type="Google" id="ProtNLM"/>
    </source>
</evidence>
<dbReference type="RefSeq" id="WP_188621696.1">
    <property type="nucleotide sequence ID" value="NZ_BMJE01000007.1"/>
</dbReference>
<protein>
    <recommendedName>
        <fullName evidence="4">Cytochrome B</fullName>
    </recommendedName>
</protein>
<reference evidence="3" key="1">
    <citation type="journal article" date="2019" name="Int. J. Syst. Evol. Microbiol.">
        <title>The Global Catalogue of Microorganisms (GCM) 10K type strain sequencing project: providing services to taxonomists for standard genome sequencing and annotation.</title>
        <authorList>
            <consortium name="The Broad Institute Genomics Platform"/>
            <consortium name="The Broad Institute Genome Sequencing Center for Infectious Disease"/>
            <person name="Wu L."/>
            <person name="Ma J."/>
        </authorList>
    </citation>
    <scope>NUCLEOTIDE SEQUENCE [LARGE SCALE GENOMIC DNA]</scope>
    <source>
        <strain evidence="3">CGMCC 1.15461</strain>
    </source>
</reference>
<dbReference type="EMBL" id="BMJE01000007">
    <property type="protein sequence ID" value="GGB84336.1"/>
    <property type="molecule type" value="Genomic_DNA"/>
</dbReference>
<keyword evidence="1" id="KW-0472">Membrane</keyword>
<evidence type="ECO:0000313" key="2">
    <source>
        <dbReference type="EMBL" id="GGB84336.1"/>
    </source>
</evidence>
<feature type="transmembrane region" description="Helical" evidence="1">
    <location>
        <begin position="12"/>
        <end position="32"/>
    </location>
</feature>
<keyword evidence="3" id="KW-1185">Reference proteome</keyword>
<gene>
    <name evidence="2" type="ORF">GCM10007424_25460</name>
</gene>